<dbReference type="KEGG" id="mpro:BJP34_06140"/>
<reference evidence="2" key="1">
    <citation type="submission" date="2016-10" db="EMBL/GenBank/DDBJ databases">
        <title>Comparative genomics uncovers the prolific and rare metabolic potential of the cyanobacterial genus Moorea.</title>
        <authorList>
            <person name="Leao T."/>
            <person name="Castelao G."/>
            <person name="Korobeynikov A."/>
            <person name="Monroe E.A."/>
            <person name="Podell S."/>
            <person name="Glukhov E."/>
            <person name="Allen E."/>
            <person name="Gerwick W.H."/>
            <person name="Gerwick L."/>
        </authorList>
    </citation>
    <scope>NUCLEOTIDE SEQUENCE [LARGE SCALE GENOMIC DNA]</scope>
    <source>
        <strain evidence="2">PAL-8-15-08-1</strain>
    </source>
</reference>
<evidence type="ECO:0000313" key="2">
    <source>
        <dbReference type="Proteomes" id="UP000177870"/>
    </source>
</evidence>
<name>A0A1D8TNA5_9CYAN</name>
<dbReference type="RefSeq" id="WP_070391578.1">
    <property type="nucleotide sequence ID" value="NZ_CP017599.1"/>
</dbReference>
<gene>
    <name evidence="1" type="ORF">BJP34_06140</name>
</gene>
<dbReference type="AlphaFoldDB" id="A0A1D8TNA5"/>
<sequence length="119" mass="12687">MLNKLSILSVATIASITINQGLAYAGFGDGGSTGWNAVSSNSQSSCANKALEKMTTFVNNGDVQFVPGWKSRFKIGNTVILNVLCSPDGNYVTVSVFCINDCSSRTIGLRKRIDGAMNW</sequence>
<proteinExistence type="predicted"/>
<dbReference type="Proteomes" id="UP000177870">
    <property type="component" value="Chromosome"/>
</dbReference>
<dbReference type="EMBL" id="CP017599">
    <property type="protein sequence ID" value="AOW99083.1"/>
    <property type="molecule type" value="Genomic_DNA"/>
</dbReference>
<evidence type="ECO:0000313" key="1">
    <source>
        <dbReference type="EMBL" id="AOW99083.1"/>
    </source>
</evidence>
<accession>A0A1D8TNA5</accession>
<dbReference type="OrthoDB" id="9943433at2"/>
<organism evidence="1 2">
    <name type="scientific">Moorena producens PAL-8-15-08-1</name>
    <dbReference type="NCBI Taxonomy" id="1458985"/>
    <lineage>
        <taxon>Bacteria</taxon>
        <taxon>Bacillati</taxon>
        <taxon>Cyanobacteriota</taxon>
        <taxon>Cyanophyceae</taxon>
        <taxon>Coleofasciculales</taxon>
        <taxon>Coleofasciculaceae</taxon>
        <taxon>Moorena</taxon>
    </lineage>
</organism>
<protein>
    <submittedName>
        <fullName evidence="1">Uncharacterized protein</fullName>
    </submittedName>
</protein>